<dbReference type="InterPro" id="IPR010566">
    <property type="entry name" value="Haemolys_ca-bd"/>
</dbReference>
<dbReference type="PROSITE" id="PS00330">
    <property type="entry name" value="HEMOLYSIN_CALCIUM"/>
    <property type="match status" value="3"/>
</dbReference>
<comment type="subcellular location">
    <subcellularLocation>
        <location evidence="1">Secreted</location>
    </subcellularLocation>
</comment>
<dbReference type="PANTHER" id="PTHR38340">
    <property type="entry name" value="S-LAYER PROTEIN"/>
    <property type="match status" value="1"/>
</dbReference>
<sequence>MIYGKGGDDIIYGDNNGDTLYGQEGNDTLYGGNGNDYLNGGVGDDIMRGNQGNDVYLVEQAGDKVIELPGEGLDTVRTYINYELPDNVENLILMGNANLNGTGNSLNNEIIGNGANNELRGMGGDDRLIGKGGSDWLDGGTGNDYLEGGAGNDTYVFNKGYGKDVVCDYDTTAGNHDVIEFWHGLHSSDLEFSRNGNDLTISANDKDILTVVKWFESSAYRIEEFNFDDGSVWDTAAIDKALSAQGVDTGYATASYDSVALPNNNEGII</sequence>
<keyword evidence="2" id="KW-0964">Secreted</keyword>
<feature type="domain" description="Haemolysin-type calcium binding-related" evidence="4">
    <location>
        <begin position="198"/>
        <end position="236"/>
    </location>
</feature>
<evidence type="ECO:0000313" key="5">
    <source>
        <dbReference type="EMBL" id="OSI34895.1"/>
    </source>
</evidence>
<dbReference type="InterPro" id="IPR011049">
    <property type="entry name" value="Serralysin-like_metalloprot_C"/>
</dbReference>
<dbReference type="Proteomes" id="UP000193346">
    <property type="component" value="Unassembled WGS sequence"/>
</dbReference>
<evidence type="ECO:0000256" key="1">
    <source>
        <dbReference type="ARBA" id="ARBA00004613"/>
    </source>
</evidence>
<dbReference type="Pfam" id="PF06594">
    <property type="entry name" value="HCBP_related"/>
    <property type="match status" value="1"/>
</dbReference>
<name>A0ABX3WL73_9NEIS</name>
<evidence type="ECO:0000256" key="3">
    <source>
        <dbReference type="ARBA" id="ARBA00022837"/>
    </source>
</evidence>
<organism evidence="5 6">
    <name type="scientific">Neisseria dumasiana</name>
    <dbReference type="NCBI Taxonomy" id="1931275"/>
    <lineage>
        <taxon>Bacteria</taxon>
        <taxon>Pseudomonadati</taxon>
        <taxon>Pseudomonadota</taxon>
        <taxon>Betaproteobacteria</taxon>
        <taxon>Neisseriales</taxon>
        <taxon>Neisseriaceae</taxon>
        <taxon>Neisseria</taxon>
    </lineage>
</organism>
<dbReference type="EMBL" id="MTAC01000013">
    <property type="protein sequence ID" value="OSI34895.1"/>
    <property type="molecule type" value="Genomic_DNA"/>
</dbReference>
<keyword evidence="3" id="KW-0106">Calcium</keyword>
<protein>
    <recommendedName>
        <fullName evidence="4">Haemolysin-type calcium binding-related domain-containing protein</fullName>
    </recommendedName>
</protein>
<dbReference type="Gene3D" id="2.150.10.10">
    <property type="entry name" value="Serralysin-like metalloprotease, C-terminal"/>
    <property type="match status" value="2"/>
</dbReference>
<dbReference type="InterPro" id="IPR018511">
    <property type="entry name" value="Hemolysin-typ_Ca-bd_CS"/>
</dbReference>
<dbReference type="SUPFAM" id="SSF51120">
    <property type="entry name" value="beta-Roll"/>
    <property type="match status" value="2"/>
</dbReference>
<comment type="caution">
    <text evidence="5">The sequence shown here is derived from an EMBL/GenBank/DDBJ whole genome shotgun (WGS) entry which is preliminary data.</text>
</comment>
<dbReference type="Pfam" id="PF00353">
    <property type="entry name" value="HemolysinCabind"/>
    <property type="match status" value="2"/>
</dbReference>
<reference evidence="5 6" key="1">
    <citation type="submission" date="2017-01" db="EMBL/GenBank/DDBJ databases">
        <authorList>
            <person name="Wolfgang W.J."/>
            <person name="Cole J."/>
            <person name="Wroblewski D."/>
            <person name="Mcginnis J."/>
            <person name="Musser K.A."/>
        </authorList>
    </citation>
    <scope>NUCLEOTIDE SEQUENCE [LARGE SCALE GENOMIC DNA]</scope>
    <source>
        <strain evidence="5 6">93087</strain>
    </source>
</reference>
<dbReference type="PRINTS" id="PR00313">
    <property type="entry name" value="CABNDNGRPT"/>
</dbReference>
<dbReference type="PANTHER" id="PTHR38340:SF1">
    <property type="entry name" value="S-LAYER PROTEIN"/>
    <property type="match status" value="1"/>
</dbReference>
<evidence type="ECO:0000313" key="6">
    <source>
        <dbReference type="Proteomes" id="UP000193346"/>
    </source>
</evidence>
<evidence type="ECO:0000256" key="2">
    <source>
        <dbReference type="ARBA" id="ARBA00022525"/>
    </source>
</evidence>
<proteinExistence type="predicted"/>
<dbReference type="InterPro" id="IPR001343">
    <property type="entry name" value="Hemolysn_Ca-bd"/>
</dbReference>
<keyword evidence="6" id="KW-1185">Reference proteome</keyword>
<evidence type="ECO:0000259" key="4">
    <source>
        <dbReference type="Pfam" id="PF06594"/>
    </source>
</evidence>
<gene>
    <name evidence="5" type="ORF">BV913_06565</name>
</gene>
<accession>A0ABX3WL73</accession>
<dbReference type="InterPro" id="IPR050557">
    <property type="entry name" value="RTX_toxin/Mannuronan_C5-epim"/>
</dbReference>